<feature type="binding site" evidence="8">
    <location>
        <position position="65"/>
    </location>
    <ligand>
        <name>(R)-pantoate</name>
        <dbReference type="ChEBI" id="CHEBI:15980"/>
    </ligand>
</feature>
<feature type="binding site" evidence="8">
    <location>
        <begin position="188"/>
        <end position="191"/>
    </location>
    <ligand>
        <name>ATP</name>
        <dbReference type="ChEBI" id="CHEBI:30616"/>
    </ligand>
</feature>
<dbReference type="GO" id="GO:0005524">
    <property type="term" value="F:ATP binding"/>
    <property type="evidence" value="ECO:0007669"/>
    <property type="project" value="UniProtKB-KW"/>
</dbReference>
<dbReference type="GO" id="GO:0005829">
    <property type="term" value="C:cytosol"/>
    <property type="evidence" value="ECO:0007669"/>
    <property type="project" value="TreeGrafter"/>
</dbReference>
<evidence type="ECO:0000256" key="5">
    <source>
        <dbReference type="ARBA" id="ARBA00022741"/>
    </source>
</evidence>
<comment type="miscellaneous">
    <text evidence="8">The reaction proceeds by a bi uni uni bi ping pong mechanism.</text>
</comment>
<feature type="binding site" evidence="8">
    <location>
        <position position="180"/>
    </location>
    <ligand>
        <name>ATP</name>
        <dbReference type="ChEBI" id="CHEBI:30616"/>
    </ligand>
</feature>
<evidence type="ECO:0000256" key="2">
    <source>
        <dbReference type="ARBA" id="ARBA00009256"/>
    </source>
</evidence>
<dbReference type="PANTHER" id="PTHR21299:SF1">
    <property type="entry name" value="PANTOATE--BETA-ALANINE LIGASE"/>
    <property type="match status" value="1"/>
</dbReference>
<feature type="binding site" evidence="8">
    <location>
        <position position="157"/>
    </location>
    <ligand>
        <name>(R)-pantoate</name>
        <dbReference type="ChEBI" id="CHEBI:15980"/>
    </ligand>
</feature>
<keyword evidence="8" id="KW-0963">Cytoplasm</keyword>
<keyword evidence="6 8" id="KW-0067">ATP-binding</keyword>
<dbReference type="InterPro" id="IPR003721">
    <property type="entry name" value="Pantoate_ligase"/>
</dbReference>
<comment type="catalytic activity">
    <reaction evidence="7 8">
        <text>(R)-pantoate + beta-alanine + ATP = (R)-pantothenate + AMP + diphosphate + H(+)</text>
        <dbReference type="Rhea" id="RHEA:10912"/>
        <dbReference type="ChEBI" id="CHEBI:15378"/>
        <dbReference type="ChEBI" id="CHEBI:15980"/>
        <dbReference type="ChEBI" id="CHEBI:29032"/>
        <dbReference type="ChEBI" id="CHEBI:30616"/>
        <dbReference type="ChEBI" id="CHEBI:33019"/>
        <dbReference type="ChEBI" id="CHEBI:57966"/>
        <dbReference type="ChEBI" id="CHEBI:456215"/>
        <dbReference type="EC" id="6.3.2.1"/>
    </reaction>
</comment>
<dbReference type="STRING" id="1913578.LPB140_02255"/>
<feature type="active site" description="Proton donor" evidence="8">
    <location>
        <position position="41"/>
    </location>
</feature>
<evidence type="ECO:0000256" key="4">
    <source>
        <dbReference type="ARBA" id="ARBA00022655"/>
    </source>
</evidence>
<dbReference type="InterPro" id="IPR004821">
    <property type="entry name" value="Cyt_trans-like"/>
</dbReference>
<dbReference type="GO" id="GO:0004592">
    <property type="term" value="F:pantoate-beta-alanine ligase activity"/>
    <property type="evidence" value="ECO:0007669"/>
    <property type="project" value="UniProtKB-UniRule"/>
</dbReference>
<comment type="pathway">
    <text evidence="1 8">Cofactor biosynthesis; (R)-pantothenate biosynthesis; (R)-pantothenate from (R)-pantoate and beta-alanine: step 1/1.</text>
</comment>
<dbReference type="NCBIfam" id="TIGR00125">
    <property type="entry name" value="cyt_tran_rel"/>
    <property type="match status" value="1"/>
</dbReference>
<dbReference type="CDD" id="cd00560">
    <property type="entry name" value="PanC"/>
    <property type="match status" value="1"/>
</dbReference>
<dbReference type="OrthoDB" id="9773087at2"/>
<sequence>MQIVETLDLLRSAVGDLEPDNKLALPKLALVPTMGALHEGHLTLVREAKKMAQNVAVSIFVNPTQFGPNEDLDAYPRPRDNDIALLKKEGVDILWAPRVEEVYRKGWATRVKMTGLSDEHDGAARPGHFDGVALIVAKLFNQVQPNIALFGEKDFQQLAVIRRMAIDLDFNIEIIGVPTVRDADGLALSSRNTYLSKDERANAPALYAALQQLRTDILSGANIAKAIEKAKLSVKSSGFGAIDYISVIDAMTLHHLNIKQDAPMRIIAAAFMGKTRLIDNIGV</sequence>
<comment type="function">
    <text evidence="8">Catalyzes the condensation of pantoate with beta-alanine in an ATP-dependent reaction via a pantoyl-adenylate intermediate.</text>
</comment>
<dbReference type="Gene3D" id="3.30.1300.10">
    <property type="entry name" value="Pantoate-beta-alanine ligase, C-terminal domain"/>
    <property type="match status" value="1"/>
</dbReference>
<dbReference type="AlphaFoldDB" id="A0A1L3J9T3"/>
<evidence type="ECO:0000313" key="9">
    <source>
        <dbReference type="EMBL" id="APG61843.1"/>
    </source>
</evidence>
<dbReference type="Proteomes" id="UP000242561">
    <property type="component" value="Chromosome"/>
</dbReference>
<evidence type="ECO:0000256" key="1">
    <source>
        <dbReference type="ARBA" id="ARBA00004990"/>
    </source>
</evidence>
<dbReference type="GO" id="GO:0015940">
    <property type="term" value="P:pantothenate biosynthetic process"/>
    <property type="evidence" value="ECO:0007669"/>
    <property type="project" value="UniProtKB-UniRule"/>
</dbReference>
<keyword evidence="3 8" id="KW-0436">Ligase</keyword>
<name>A0A1L3J9T3_9SPHN</name>
<dbReference type="Gene3D" id="3.40.50.620">
    <property type="entry name" value="HUPs"/>
    <property type="match status" value="1"/>
</dbReference>
<evidence type="ECO:0000256" key="6">
    <source>
        <dbReference type="ARBA" id="ARBA00022840"/>
    </source>
</evidence>
<protein>
    <recommendedName>
        <fullName evidence="8">Pantothenate synthetase</fullName>
        <shortName evidence="8">PS</shortName>
        <ecNumber evidence="8">6.3.2.1</ecNumber>
    </recommendedName>
    <alternativeName>
        <fullName evidence="8">Pantoate--beta-alanine ligase</fullName>
    </alternativeName>
    <alternativeName>
        <fullName evidence="8">Pantoate-activating enzyme</fullName>
    </alternativeName>
</protein>
<feature type="binding site" evidence="8">
    <location>
        <begin position="34"/>
        <end position="41"/>
    </location>
    <ligand>
        <name>ATP</name>
        <dbReference type="ChEBI" id="CHEBI:30616"/>
    </ligand>
</feature>
<dbReference type="EMBL" id="CP018154">
    <property type="protein sequence ID" value="APG61843.1"/>
    <property type="molecule type" value="Genomic_DNA"/>
</dbReference>
<evidence type="ECO:0000256" key="3">
    <source>
        <dbReference type="ARBA" id="ARBA00022598"/>
    </source>
</evidence>
<reference evidence="9 10" key="1">
    <citation type="submission" date="2016-11" db="EMBL/GenBank/DDBJ databases">
        <title>Sphingorhabdus sp. LPB0140, isolated from marine environment.</title>
        <authorList>
            <person name="Kim E."/>
            <person name="Yi H."/>
        </authorList>
    </citation>
    <scope>NUCLEOTIDE SEQUENCE [LARGE SCALE GENOMIC DNA]</scope>
    <source>
        <strain evidence="9 10">LPB0140</strain>
    </source>
</reference>
<organism evidence="9 10">
    <name type="scientific">Sphingorhabdus lutea</name>
    <dbReference type="NCBI Taxonomy" id="1913578"/>
    <lineage>
        <taxon>Bacteria</taxon>
        <taxon>Pseudomonadati</taxon>
        <taxon>Pseudomonadota</taxon>
        <taxon>Alphaproteobacteria</taxon>
        <taxon>Sphingomonadales</taxon>
        <taxon>Sphingomonadaceae</taxon>
        <taxon>Sphingorhabdus</taxon>
    </lineage>
</organism>
<proteinExistence type="inferred from homology"/>
<evidence type="ECO:0000256" key="7">
    <source>
        <dbReference type="ARBA" id="ARBA00048258"/>
    </source>
</evidence>
<dbReference type="KEGG" id="sphl:LPB140_02255"/>
<dbReference type="EC" id="6.3.2.1" evidence="8"/>
<dbReference type="RefSeq" id="WP_072558490.1">
    <property type="nucleotide sequence ID" value="NZ_CP018154.1"/>
</dbReference>
<dbReference type="InterPro" id="IPR042176">
    <property type="entry name" value="Pantoate_ligase_C"/>
</dbReference>
<feature type="binding site" evidence="8">
    <location>
        <begin position="151"/>
        <end position="154"/>
    </location>
    <ligand>
        <name>ATP</name>
        <dbReference type="ChEBI" id="CHEBI:30616"/>
    </ligand>
</feature>
<evidence type="ECO:0000313" key="10">
    <source>
        <dbReference type="Proteomes" id="UP000242561"/>
    </source>
</evidence>
<comment type="subcellular location">
    <subcellularLocation>
        <location evidence="8">Cytoplasm</location>
    </subcellularLocation>
</comment>
<dbReference type="HAMAP" id="MF_00158">
    <property type="entry name" value="PanC"/>
    <property type="match status" value="1"/>
</dbReference>
<evidence type="ECO:0000256" key="8">
    <source>
        <dbReference type="HAMAP-Rule" id="MF_00158"/>
    </source>
</evidence>
<dbReference type="UniPathway" id="UPA00028">
    <property type="reaction ID" value="UER00005"/>
</dbReference>
<keyword evidence="10" id="KW-1185">Reference proteome</keyword>
<comment type="similarity">
    <text evidence="2 8">Belongs to the pantothenate synthetase family.</text>
</comment>
<accession>A0A1L3J9T3</accession>
<dbReference type="SUPFAM" id="SSF52374">
    <property type="entry name" value="Nucleotidylyl transferase"/>
    <property type="match status" value="1"/>
</dbReference>
<dbReference type="Pfam" id="PF02569">
    <property type="entry name" value="Pantoate_ligase"/>
    <property type="match status" value="1"/>
</dbReference>
<feature type="binding site" evidence="8">
    <location>
        <position position="65"/>
    </location>
    <ligand>
        <name>beta-alanine</name>
        <dbReference type="ChEBI" id="CHEBI:57966"/>
    </ligand>
</feature>
<dbReference type="InterPro" id="IPR014729">
    <property type="entry name" value="Rossmann-like_a/b/a_fold"/>
</dbReference>
<dbReference type="PANTHER" id="PTHR21299">
    <property type="entry name" value="CYTIDYLATE KINASE/PANTOATE-BETA-ALANINE LIGASE"/>
    <property type="match status" value="1"/>
</dbReference>
<comment type="subunit">
    <text evidence="8">Homodimer.</text>
</comment>
<keyword evidence="5 8" id="KW-0547">Nucleotide-binding</keyword>
<dbReference type="NCBIfam" id="TIGR00018">
    <property type="entry name" value="panC"/>
    <property type="match status" value="1"/>
</dbReference>
<keyword evidence="4 8" id="KW-0566">Pantothenate biosynthesis</keyword>
<gene>
    <name evidence="8" type="primary">panC</name>
    <name evidence="9" type="ORF">LPB140_02255</name>
</gene>